<proteinExistence type="predicted"/>
<dbReference type="EMBL" id="RPOK01000006">
    <property type="protein sequence ID" value="RPJ65025.1"/>
    <property type="molecule type" value="Genomic_DNA"/>
</dbReference>
<protein>
    <submittedName>
        <fullName evidence="2">DUF2802 domain-containing protein</fullName>
    </submittedName>
</protein>
<accession>A0A3N5Y924</accession>
<keyword evidence="1" id="KW-0812">Transmembrane</keyword>
<dbReference type="OrthoDB" id="5600183at2"/>
<comment type="caution">
    <text evidence="2">The sequence shown here is derived from an EMBL/GenBank/DDBJ whole genome shotgun (WGS) entry which is preliminary data.</text>
</comment>
<keyword evidence="1" id="KW-0472">Membrane</keyword>
<gene>
    <name evidence="2" type="ORF">DRW07_17040</name>
</gene>
<evidence type="ECO:0000313" key="3">
    <source>
        <dbReference type="Proteomes" id="UP000275281"/>
    </source>
</evidence>
<reference evidence="2 3" key="1">
    <citation type="submission" date="2018-11" db="EMBL/GenBank/DDBJ databases">
        <authorList>
            <person name="Ye M.-Q."/>
            <person name="Du Z.-J."/>
        </authorList>
    </citation>
    <scope>NUCLEOTIDE SEQUENCE [LARGE SCALE GENOMIC DNA]</scope>
    <source>
        <strain evidence="2 3">U0105</strain>
    </source>
</reference>
<name>A0A3N5Y924_9ALTE</name>
<dbReference type="Pfam" id="PF10975">
    <property type="entry name" value="DUF2802"/>
    <property type="match status" value="1"/>
</dbReference>
<organism evidence="2 3">
    <name type="scientific">Alteromonas sediminis</name>
    <dbReference type="NCBI Taxonomy" id="2259342"/>
    <lineage>
        <taxon>Bacteria</taxon>
        <taxon>Pseudomonadati</taxon>
        <taxon>Pseudomonadota</taxon>
        <taxon>Gammaproteobacteria</taxon>
        <taxon>Alteromonadales</taxon>
        <taxon>Alteromonadaceae</taxon>
        <taxon>Alteromonas/Salinimonas group</taxon>
        <taxon>Alteromonas</taxon>
    </lineage>
</organism>
<dbReference type="InterPro" id="IPR021244">
    <property type="entry name" value="DUF2802"/>
</dbReference>
<dbReference type="Proteomes" id="UP000275281">
    <property type="component" value="Unassembled WGS sequence"/>
</dbReference>
<sequence>MIASSHVLVAAFVLASAALVITVFTLFKLKAVNAMLKQALNQHQTTIDDLTSMCQEAQLRVEESHAALMTLHQSVTPLHQRIESLEGQVREQAPNDPQIKLYQKAATMAQDNASAEEIASACELPFAEAQMLVNLYTPKA</sequence>
<keyword evidence="1" id="KW-1133">Transmembrane helix</keyword>
<keyword evidence="3" id="KW-1185">Reference proteome</keyword>
<feature type="transmembrane region" description="Helical" evidence="1">
    <location>
        <begin position="6"/>
        <end position="27"/>
    </location>
</feature>
<dbReference type="AlphaFoldDB" id="A0A3N5Y924"/>
<evidence type="ECO:0000256" key="1">
    <source>
        <dbReference type="SAM" id="Phobius"/>
    </source>
</evidence>
<dbReference type="RefSeq" id="WP_124029153.1">
    <property type="nucleotide sequence ID" value="NZ_JBHRSN010000013.1"/>
</dbReference>
<evidence type="ECO:0000313" key="2">
    <source>
        <dbReference type="EMBL" id="RPJ65025.1"/>
    </source>
</evidence>